<dbReference type="SMART" id="SM00091">
    <property type="entry name" value="PAS"/>
    <property type="match status" value="2"/>
</dbReference>
<dbReference type="InterPro" id="IPR001789">
    <property type="entry name" value="Sig_transdc_resp-reg_receiver"/>
</dbReference>
<dbReference type="SUPFAM" id="SSF47384">
    <property type="entry name" value="Homodimeric domain of signal transducing histidine kinase"/>
    <property type="match status" value="1"/>
</dbReference>
<feature type="domain" description="PAC" evidence="12">
    <location>
        <begin position="845"/>
        <end position="897"/>
    </location>
</feature>
<dbReference type="PANTHER" id="PTHR43047:SF72">
    <property type="entry name" value="OSMOSENSING HISTIDINE PROTEIN KINASE SLN1"/>
    <property type="match status" value="1"/>
</dbReference>
<feature type="transmembrane region" description="Helical" evidence="8">
    <location>
        <begin position="589"/>
        <end position="607"/>
    </location>
</feature>
<keyword evidence="5" id="KW-0418">Kinase</keyword>
<evidence type="ECO:0000313" key="13">
    <source>
        <dbReference type="EMBL" id="GMH69411.1"/>
    </source>
</evidence>
<keyword evidence="7" id="KW-0597">Phosphoprotein</keyword>
<feature type="transmembrane region" description="Helical" evidence="8">
    <location>
        <begin position="747"/>
        <end position="765"/>
    </location>
</feature>
<dbReference type="SUPFAM" id="SSF52172">
    <property type="entry name" value="CheY-like"/>
    <property type="match status" value="1"/>
</dbReference>
<feature type="transmembrane region" description="Helical" evidence="8">
    <location>
        <begin position="500"/>
        <end position="519"/>
    </location>
</feature>
<name>A0A9W7AB50_9STRA</name>
<dbReference type="PANTHER" id="PTHR43047">
    <property type="entry name" value="TWO-COMPONENT HISTIDINE PROTEIN KINASE"/>
    <property type="match status" value="1"/>
</dbReference>
<dbReference type="CDD" id="cd00130">
    <property type="entry name" value="PAS"/>
    <property type="match status" value="2"/>
</dbReference>
<feature type="domain" description="Response regulatory" evidence="10">
    <location>
        <begin position="1277"/>
        <end position="1398"/>
    </location>
</feature>
<feature type="transmembrane region" description="Helical" evidence="8">
    <location>
        <begin position="525"/>
        <end position="548"/>
    </location>
</feature>
<comment type="caution">
    <text evidence="13">The sequence shown here is derived from an EMBL/GenBank/DDBJ whole genome shotgun (WGS) entry which is preliminary data.</text>
</comment>
<protein>
    <recommendedName>
        <fullName evidence="3">histidine kinase</fullName>
        <ecNumber evidence="3">2.7.13.3</ecNumber>
    </recommendedName>
</protein>
<keyword evidence="8" id="KW-0812">Transmembrane</keyword>
<dbReference type="SUPFAM" id="SSF55874">
    <property type="entry name" value="ATPase domain of HSP90 chaperone/DNA topoisomerase II/histidine kinase"/>
    <property type="match status" value="1"/>
</dbReference>
<dbReference type="PROSITE" id="PS50113">
    <property type="entry name" value="PAC"/>
    <property type="match status" value="2"/>
</dbReference>
<dbReference type="EC" id="2.7.13.3" evidence="3"/>
<feature type="transmembrane region" description="Helical" evidence="8">
    <location>
        <begin position="560"/>
        <end position="583"/>
    </location>
</feature>
<dbReference type="InterPro" id="IPR000014">
    <property type="entry name" value="PAS"/>
</dbReference>
<dbReference type="GO" id="GO:0009927">
    <property type="term" value="F:histidine phosphotransfer kinase activity"/>
    <property type="evidence" value="ECO:0007669"/>
    <property type="project" value="TreeGrafter"/>
</dbReference>
<evidence type="ECO:0000259" key="9">
    <source>
        <dbReference type="PROSITE" id="PS50109"/>
    </source>
</evidence>
<dbReference type="PROSITE" id="PS50112">
    <property type="entry name" value="PAS"/>
    <property type="match status" value="2"/>
</dbReference>
<dbReference type="CDD" id="cd00082">
    <property type="entry name" value="HisKA"/>
    <property type="match status" value="1"/>
</dbReference>
<dbReference type="SUPFAM" id="SSF55785">
    <property type="entry name" value="PYP-like sensor domain (PAS domain)"/>
    <property type="match status" value="2"/>
</dbReference>
<feature type="transmembrane region" description="Helical" evidence="8">
    <location>
        <begin position="669"/>
        <end position="686"/>
    </location>
</feature>
<feature type="domain" description="PAS" evidence="11">
    <location>
        <begin position="771"/>
        <end position="842"/>
    </location>
</feature>
<feature type="transmembrane region" description="Helical" evidence="8">
    <location>
        <begin position="144"/>
        <end position="168"/>
    </location>
</feature>
<feature type="transmembrane region" description="Helical" evidence="8">
    <location>
        <begin position="377"/>
        <end position="396"/>
    </location>
</feature>
<dbReference type="GO" id="GO:0006355">
    <property type="term" value="P:regulation of DNA-templated transcription"/>
    <property type="evidence" value="ECO:0007669"/>
    <property type="project" value="InterPro"/>
</dbReference>
<dbReference type="InterPro" id="IPR003661">
    <property type="entry name" value="HisK_dim/P_dom"/>
</dbReference>
<feature type="transmembrane region" description="Helical" evidence="8">
    <location>
        <begin position="334"/>
        <end position="357"/>
    </location>
</feature>
<dbReference type="GO" id="GO:0005886">
    <property type="term" value="C:plasma membrane"/>
    <property type="evidence" value="ECO:0007669"/>
    <property type="project" value="TreeGrafter"/>
</dbReference>
<feature type="transmembrane region" description="Helical" evidence="8">
    <location>
        <begin position="206"/>
        <end position="226"/>
    </location>
</feature>
<evidence type="ECO:0000256" key="3">
    <source>
        <dbReference type="ARBA" id="ARBA00012438"/>
    </source>
</evidence>
<keyword evidence="8" id="KW-0472">Membrane</keyword>
<dbReference type="PROSITE" id="PS50109">
    <property type="entry name" value="HIS_KIN"/>
    <property type="match status" value="1"/>
</dbReference>
<dbReference type="Pfam" id="PF00989">
    <property type="entry name" value="PAS"/>
    <property type="match status" value="2"/>
</dbReference>
<evidence type="ECO:0000256" key="5">
    <source>
        <dbReference type="ARBA" id="ARBA00022777"/>
    </source>
</evidence>
<comment type="subunit">
    <text evidence="2">Homodimer.</text>
</comment>
<dbReference type="InterPro" id="IPR003594">
    <property type="entry name" value="HATPase_dom"/>
</dbReference>
<dbReference type="SMART" id="SM00388">
    <property type="entry name" value="HisKA"/>
    <property type="match status" value="1"/>
</dbReference>
<feature type="transmembrane region" description="Helical" evidence="8">
    <location>
        <begin position="291"/>
        <end position="313"/>
    </location>
</feature>
<feature type="transmembrane region" description="Helical" evidence="8">
    <location>
        <begin position="21"/>
        <end position="43"/>
    </location>
</feature>
<evidence type="ECO:0000256" key="2">
    <source>
        <dbReference type="ARBA" id="ARBA00011738"/>
    </source>
</evidence>
<dbReference type="InterPro" id="IPR001294">
    <property type="entry name" value="Phytochrome"/>
</dbReference>
<feature type="transmembrane region" description="Helical" evidence="8">
    <location>
        <begin position="721"/>
        <end position="741"/>
    </location>
</feature>
<gene>
    <name evidence="13" type="ORF">TrST_g11086</name>
</gene>
<dbReference type="InterPro" id="IPR000700">
    <property type="entry name" value="PAS-assoc_C"/>
</dbReference>
<dbReference type="InterPro" id="IPR036097">
    <property type="entry name" value="HisK_dim/P_sf"/>
</dbReference>
<dbReference type="InterPro" id="IPR005467">
    <property type="entry name" value="His_kinase_dom"/>
</dbReference>
<proteinExistence type="predicted"/>
<feature type="transmembrane region" description="Helical" evidence="8">
    <location>
        <begin position="417"/>
        <end position="437"/>
    </location>
</feature>
<dbReference type="NCBIfam" id="TIGR00229">
    <property type="entry name" value="sensory_box"/>
    <property type="match status" value="2"/>
</dbReference>
<feature type="modified residue" description="4-aspartylphosphate" evidence="7">
    <location>
        <position position="1332"/>
    </location>
</feature>
<keyword evidence="4" id="KW-0808">Transferase</keyword>
<dbReference type="Pfam" id="PF02518">
    <property type="entry name" value="HATPase_c"/>
    <property type="match status" value="1"/>
</dbReference>
<feature type="domain" description="PAC" evidence="12">
    <location>
        <begin position="972"/>
        <end position="1024"/>
    </location>
</feature>
<comment type="catalytic activity">
    <reaction evidence="1">
        <text>ATP + protein L-histidine = ADP + protein N-phospho-L-histidine.</text>
        <dbReference type="EC" id="2.7.13.3"/>
    </reaction>
</comment>
<dbReference type="Pfam" id="PF00512">
    <property type="entry name" value="HisKA"/>
    <property type="match status" value="1"/>
</dbReference>
<dbReference type="InterPro" id="IPR001610">
    <property type="entry name" value="PAC"/>
</dbReference>
<dbReference type="GO" id="GO:0000155">
    <property type="term" value="F:phosphorelay sensor kinase activity"/>
    <property type="evidence" value="ECO:0007669"/>
    <property type="project" value="InterPro"/>
</dbReference>
<dbReference type="InterPro" id="IPR036890">
    <property type="entry name" value="HATPase_C_sf"/>
</dbReference>
<evidence type="ECO:0000259" key="12">
    <source>
        <dbReference type="PROSITE" id="PS50113"/>
    </source>
</evidence>
<evidence type="ECO:0000256" key="1">
    <source>
        <dbReference type="ARBA" id="ARBA00000085"/>
    </source>
</evidence>
<dbReference type="InterPro" id="IPR013767">
    <property type="entry name" value="PAS_fold"/>
</dbReference>
<dbReference type="OrthoDB" id="194852at2759"/>
<dbReference type="InterPro" id="IPR035965">
    <property type="entry name" value="PAS-like_dom_sf"/>
</dbReference>
<dbReference type="SMART" id="SM00387">
    <property type="entry name" value="HATPase_c"/>
    <property type="match status" value="1"/>
</dbReference>
<dbReference type="SMART" id="SM00448">
    <property type="entry name" value="REC"/>
    <property type="match status" value="1"/>
</dbReference>
<sequence>MFRSYLASLSDENLSTFLTKGALMRGVLLGITLLCFVTINPIFCLTQQNGAPLSDYSQCETSLYSQIPLGFMLCIYSLKEIVMDAVPIQIKVNHTISIKKILTLENLGYANKIESSCSIMTLLAGIQLLAFFGTEGKLEKENNFLRGVAAWGLISSIIGTVSKLWIVYKETSQQIHDHTTLPNLAPSPSSSSSSTNVQTITEVHGFWVFLGVLPSLAGVVSSVLTYTGHMQDYEEATSAFIYSGIIVSVLAQPKRTRHTTPLMIWWVLYSFLDYGPRIARGKKDFDEDRLTFFALVFRLLICHTPLLSIAFNLRKRLSLFPRDDLSDFFSKSLGIYKSIIALLLFVTSRMNICTVFHGDSHDNICRATYSYSRRISFMIVGFLLLSLIHNAIPKKWRNDNSLSWVKMTMLDVTYRQLFQGVAAGITFLCALFLFAIIEPLGTLESKSDKPLMGISLLGSLSMILAVTCELMTANRSTRQRKVYSAPALKEKPLVVEIHNYFFWLVVFTILCYCGLYSVFTFTGDYSFKLLGTLISPIVATGFIFTIFSEPKRTDANYIRRLYLVFFLFLVYTEILGAVGMILAGRIFDGAFGIALIPIYFLIFRVMLRLRKTIASKPREELNSFLVYSLLRGYFLAVGPMAFLSLETISCLKRIDEEQRMNPNNECTNTVFASLYLSALGVIFYITSITSNSAPLHFQLASSLTLVRAAKLFMTLRRRIEAVLLIIAVLSGLFLLSAVGVRGEANDYIDGVGAVGLGCALVMLFLEVSGISKLATTLAIDTANAFIFGIDENGLVNEWNKKIAEITGFSRDEAFNKPLVSTFIKSNLRDNVQSVMSDALEGNETSNYELEFETKTGQTVYLLVNATTRRDPNGTIVGVVGVAQDVTEAKKNENAITSVARELRQLIDTANAPIFGIDKDGLVNEWNNKTAEITGFSRDEAFNKPLVSTFIKSNLRDNVQSVMKNALNGNETSNYELEFETKTGDTVYLLVNATTRRDTDGKVVGVVGVAQDVTEAKNNTRELQQMHMLKASQDAKVETERNMTAYFAHELRNPLHAIDCALSVMPEKDMDEESSNLVKSMKLCTSFMSSITNNLLDVRKMEEGKMTLSSNPTNLKTVIKNVQDMLRPSLRKGVEFVCNFPPGTDLWVLADTHRLQQVYTNVVTNAIKYTVEGKIELVFYFDETGNGVFECRDTGPGIPLGQQQEIFRRFVQRGGAPGTGLGLAIAKHLVDLSGGSIKFVSDPTTKPGTDCIVTIPFRKCEPVGVHPLEVNKITEELSFLIVDDITMNRTMLRKRILKNIAPNSHVKEAINGEVALTIVAETSKSPFDVIIVDQYMEEAGGILLGTEVVRSIRRLGVTSVIIGCSGNDIEENFIKVGCQAAWKKPLPKDQEIISQLQGFLGGERGMDTKKTV</sequence>
<keyword evidence="14" id="KW-1185">Reference proteome</keyword>
<reference evidence="14" key="1">
    <citation type="journal article" date="2023" name="Commun. Biol.">
        <title>Genome analysis of Parmales, the sister group of diatoms, reveals the evolutionary specialization of diatoms from phago-mixotrophs to photoautotrophs.</title>
        <authorList>
            <person name="Ban H."/>
            <person name="Sato S."/>
            <person name="Yoshikawa S."/>
            <person name="Yamada K."/>
            <person name="Nakamura Y."/>
            <person name="Ichinomiya M."/>
            <person name="Sato N."/>
            <person name="Blanc-Mathieu R."/>
            <person name="Endo H."/>
            <person name="Kuwata A."/>
            <person name="Ogata H."/>
        </authorList>
    </citation>
    <scope>NUCLEOTIDE SEQUENCE [LARGE SCALE GENOMIC DNA]</scope>
    <source>
        <strain evidence="14">NIES 3701</strain>
    </source>
</reference>
<dbReference type="Gene3D" id="3.30.565.10">
    <property type="entry name" value="Histidine kinase-like ATPase, C-terminal domain"/>
    <property type="match status" value="1"/>
</dbReference>
<dbReference type="Proteomes" id="UP001165085">
    <property type="component" value="Unassembled WGS sequence"/>
</dbReference>
<accession>A0A9W7AB50</accession>
<evidence type="ECO:0000256" key="8">
    <source>
        <dbReference type="SAM" id="Phobius"/>
    </source>
</evidence>
<dbReference type="PROSITE" id="PS50110">
    <property type="entry name" value="RESPONSE_REGULATORY"/>
    <property type="match status" value="1"/>
</dbReference>
<dbReference type="SMART" id="SM00086">
    <property type="entry name" value="PAC"/>
    <property type="match status" value="2"/>
</dbReference>
<keyword evidence="8" id="KW-1133">Transmembrane helix</keyword>
<dbReference type="InterPro" id="IPR011006">
    <property type="entry name" value="CheY-like_superfamily"/>
</dbReference>
<feature type="domain" description="PAS" evidence="11">
    <location>
        <begin position="898"/>
        <end position="969"/>
    </location>
</feature>
<dbReference type="EMBL" id="BRXY01000132">
    <property type="protein sequence ID" value="GMH69411.1"/>
    <property type="molecule type" value="Genomic_DNA"/>
</dbReference>
<dbReference type="Gene3D" id="1.10.287.130">
    <property type="match status" value="1"/>
</dbReference>
<dbReference type="PRINTS" id="PR01033">
    <property type="entry name" value="PHYTOCHROME"/>
</dbReference>
<dbReference type="Gene3D" id="3.40.50.2300">
    <property type="match status" value="1"/>
</dbReference>
<evidence type="ECO:0000256" key="4">
    <source>
        <dbReference type="ARBA" id="ARBA00022679"/>
    </source>
</evidence>
<feature type="transmembrane region" description="Helical" evidence="8">
    <location>
        <begin position="452"/>
        <end position="471"/>
    </location>
</feature>
<organism evidence="13 14">
    <name type="scientific">Triparma strigata</name>
    <dbReference type="NCBI Taxonomy" id="1606541"/>
    <lineage>
        <taxon>Eukaryota</taxon>
        <taxon>Sar</taxon>
        <taxon>Stramenopiles</taxon>
        <taxon>Ochrophyta</taxon>
        <taxon>Bolidophyceae</taxon>
        <taxon>Parmales</taxon>
        <taxon>Triparmaceae</taxon>
        <taxon>Triparma</taxon>
    </lineage>
</organism>
<evidence type="ECO:0000256" key="7">
    <source>
        <dbReference type="PROSITE-ProRule" id="PRU00169"/>
    </source>
</evidence>
<evidence type="ECO:0000256" key="6">
    <source>
        <dbReference type="ARBA" id="ARBA00023170"/>
    </source>
</evidence>
<evidence type="ECO:0000259" key="11">
    <source>
        <dbReference type="PROSITE" id="PS50112"/>
    </source>
</evidence>
<dbReference type="Gene3D" id="3.30.450.20">
    <property type="entry name" value="PAS domain"/>
    <property type="match status" value="2"/>
</dbReference>
<evidence type="ECO:0000259" key="10">
    <source>
        <dbReference type="PROSITE" id="PS50110"/>
    </source>
</evidence>
<feature type="transmembrane region" description="Helical" evidence="8">
    <location>
        <begin position="113"/>
        <end position="132"/>
    </location>
</feature>
<feature type="domain" description="Histidine kinase" evidence="9">
    <location>
        <begin position="1045"/>
        <end position="1258"/>
    </location>
</feature>
<keyword evidence="6" id="KW-0675">Receptor</keyword>
<dbReference type="GO" id="GO:0009584">
    <property type="term" value="P:detection of visible light"/>
    <property type="evidence" value="ECO:0007669"/>
    <property type="project" value="InterPro"/>
</dbReference>
<evidence type="ECO:0000313" key="14">
    <source>
        <dbReference type="Proteomes" id="UP001165085"/>
    </source>
</evidence>